<reference evidence="2" key="1">
    <citation type="submission" date="2021-02" db="EMBL/GenBank/DDBJ databases">
        <authorList>
            <person name="Nowell W R."/>
        </authorList>
    </citation>
    <scope>NUCLEOTIDE SEQUENCE</scope>
</reference>
<dbReference type="Proteomes" id="UP000663872">
    <property type="component" value="Unassembled WGS sequence"/>
</dbReference>
<name>A0A818B4J9_9BILA</name>
<protein>
    <submittedName>
        <fullName evidence="2">Uncharacterized protein</fullName>
    </submittedName>
</protein>
<feature type="non-terminal residue" evidence="2">
    <location>
        <position position="1"/>
    </location>
</feature>
<dbReference type="EMBL" id="CAJNYT010001464">
    <property type="protein sequence ID" value="CAF3411828.1"/>
    <property type="molecule type" value="Genomic_DNA"/>
</dbReference>
<dbReference type="AlphaFoldDB" id="A0A818B4J9"/>
<feature type="compositionally biased region" description="Basic and acidic residues" evidence="1">
    <location>
        <begin position="83"/>
        <end position="93"/>
    </location>
</feature>
<feature type="region of interest" description="Disordered" evidence="1">
    <location>
        <begin position="1"/>
        <end position="96"/>
    </location>
</feature>
<feature type="compositionally biased region" description="Basic and acidic residues" evidence="1">
    <location>
        <begin position="54"/>
        <end position="63"/>
    </location>
</feature>
<organism evidence="2 3">
    <name type="scientific">Rotaria socialis</name>
    <dbReference type="NCBI Taxonomy" id="392032"/>
    <lineage>
        <taxon>Eukaryota</taxon>
        <taxon>Metazoa</taxon>
        <taxon>Spiralia</taxon>
        <taxon>Gnathifera</taxon>
        <taxon>Rotifera</taxon>
        <taxon>Eurotatoria</taxon>
        <taxon>Bdelloidea</taxon>
        <taxon>Philodinida</taxon>
        <taxon>Philodinidae</taxon>
        <taxon>Rotaria</taxon>
    </lineage>
</organism>
<evidence type="ECO:0000256" key="1">
    <source>
        <dbReference type="SAM" id="MobiDB-lite"/>
    </source>
</evidence>
<feature type="compositionally biased region" description="Basic residues" evidence="1">
    <location>
        <begin position="26"/>
        <end position="35"/>
    </location>
</feature>
<sequence length="628" mass="74482">MTKAHHHGHFTTSEASAIISEATVQKLKKKKKKKSEKKEKGKATKQQALKRKRGDQQNRHQNDLSKSLSQVSIGSPVKKKMKRQDEQQEDKQKQSSKYLKMPKKLLFRSLRLQLNHPLKKLKERQFILSRLSLWDRQYCLQLDLKLYQYYLSEGKNQKMWPEYLRKLVESDMYVLVGISLNNMLKDLKQSDDRCTADLVLQSRSCPSTMSLSDIDGRLQEFARLHHLDLNRKVNYLMGRFKDEIRENDLASTLFSQALRTEHRQSIRSLMELRDQQMQAYEKLIMFETRILCRALPQSINKLDKLMPPELTAINADPTRSRTAADREAFKQHRKQIVELKRDMLHDKLAHYENIIEENEISYQKELFRFEYELCEEGPTTCALMKRLEAYLDQRTNKRIREILHKETEFRVKLKYPRHHRKSIRTNRQAAISVYPEAIVETSENLFTEPELALLSSSGGPSYIRPNQSFLYKKKKSAQYTQKEYEAITNKVAKDLQEYFHVPSKALEVRRFADELKSIFYQQTGHDLCYVEKYRSKRDIKLVHSIRRKLHQSNHILRVTDKSSVFHVGSTADYERKVLQYQQKTNAYVELSSKPLMETFYKVVHLLNLLRSKNEITQWQLREMMPDMR</sequence>
<evidence type="ECO:0000313" key="2">
    <source>
        <dbReference type="EMBL" id="CAF3411828.1"/>
    </source>
</evidence>
<proteinExistence type="predicted"/>
<evidence type="ECO:0000313" key="3">
    <source>
        <dbReference type="Proteomes" id="UP000663872"/>
    </source>
</evidence>
<accession>A0A818B4J9</accession>
<gene>
    <name evidence="2" type="ORF">GRG538_LOCUS10982</name>
</gene>
<feature type="compositionally biased region" description="Polar residues" evidence="1">
    <location>
        <begin position="64"/>
        <end position="73"/>
    </location>
</feature>
<comment type="caution">
    <text evidence="2">The sequence shown here is derived from an EMBL/GenBank/DDBJ whole genome shotgun (WGS) entry which is preliminary data.</text>
</comment>